<evidence type="ECO:0000256" key="3">
    <source>
        <dbReference type="ARBA" id="ARBA00012054"/>
    </source>
</evidence>
<dbReference type="EC" id="2.7.1.12" evidence="3 9"/>
<evidence type="ECO:0000256" key="5">
    <source>
        <dbReference type="ARBA" id="ARBA00022741"/>
    </source>
</evidence>
<dbReference type="PANTHER" id="PTHR43442:SF3">
    <property type="entry name" value="GLUCONOKINASE-RELATED"/>
    <property type="match status" value="1"/>
</dbReference>
<evidence type="ECO:0000256" key="8">
    <source>
        <dbReference type="ARBA" id="ARBA00048090"/>
    </source>
</evidence>
<evidence type="ECO:0000313" key="10">
    <source>
        <dbReference type="EMBL" id="MEW9305345.1"/>
    </source>
</evidence>
<dbReference type="EMBL" id="JBFNQD010000001">
    <property type="protein sequence ID" value="MEW9305345.1"/>
    <property type="molecule type" value="Genomic_DNA"/>
</dbReference>
<proteinExistence type="inferred from homology"/>
<sequence length="172" mass="18464">MTSEPPLPTALIVMGVSGAGKSSIGERLGLRLGWTFRDGDSFHPPANVAKMHAGIPLTDEDRWPWLAAIAAWIAELRGAGQHGVIACSALKRGYRDALRNGHVDVRFVFLEGSAEVIAARLAKRKDHFMPPSLLASQFATLEPPGADEAPIRVSIEAEPDAIVANALRQLAR</sequence>
<reference evidence="10 11" key="1">
    <citation type="submission" date="2024-07" db="EMBL/GenBank/DDBJ databases">
        <title>Description of Labrys sedimenti sp. nov., isolated from a diclofenac-degrading enrichment culture.</title>
        <authorList>
            <person name="Tancsics A."/>
            <person name="Csepanyi A."/>
        </authorList>
    </citation>
    <scope>NUCLEOTIDE SEQUENCE [LARGE SCALE GENOMIC DNA]</scope>
    <source>
        <strain evidence="10 11">LMG 23578</strain>
    </source>
</reference>
<keyword evidence="11" id="KW-1185">Reference proteome</keyword>
<dbReference type="Proteomes" id="UP001555786">
    <property type="component" value="Unassembled WGS sequence"/>
</dbReference>
<evidence type="ECO:0000256" key="7">
    <source>
        <dbReference type="ARBA" id="ARBA00022840"/>
    </source>
</evidence>
<keyword evidence="5 9" id="KW-0547">Nucleotide-binding</keyword>
<gene>
    <name evidence="10" type="ORF">ABXS05_07345</name>
</gene>
<dbReference type="CDD" id="cd02021">
    <property type="entry name" value="GntK"/>
    <property type="match status" value="1"/>
</dbReference>
<protein>
    <recommendedName>
        <fullName evidence="3 9">Gluconokinase</fullName>
        <ecNumber evidence="3 9">2.7.1.12</ecNumber>
    </recommendedName>
</protein>
<organism evidence="10 11">
    <name type="scientific">Labrys neptuniae</name>
    <dbReference type="NCBI Taxonomy" id="376174"/>
    <lineage>
        <taxon>Bacteria</taxon>
        <taxon>Pseudomonadati</taxon>
        <taxon>Pseudomonadota</taxon>
        <taxon>Alphaproteobacteria</taxon>
        <taxon>Hyphomicrobiales</taxon>
        <taxon>Xanthobacteraceae</taxon>
        <taxon>Labrys</taxon>
    </lineage>
</organism>
<keyword evidence="6 9" id="KW-0418">Kinase</keyword>
<dbReference type="InterPro" id="IPR031322">
    <property type="entry name" value="Shikimate/glucono_kinase"/>
</dbReference>
<dbReference type="SUPFAM" id="SSF52540">
    <property type="entry name" value="P-loop containing nucleoside triphosphate hydrolases"/>
    <property type="match status" value="1"/>
</dbReference>
<dbReference type="RefSeq" id="WP_367623406.1">
    <property type="nucleotide sequence ID" value="NZ_JBFNQD010000001.1"/>
</dbReference>
<evidence type="ECO:0000313" key="11">
    <source>
        <dbReference type="Proteomes" id="UP001555786"/>
    </source>
</evidence>
<comment type="similarity">
    <text evidence="2 9">Belongs to the gluconokinase GntK/GntV family.</text>
</comment>
<keyword evidence="7 9" id="KW-0067">ATP-binding</keyword>
<dbReference type="InterPro" id="IPR006001">
    <property type="entry name" value="Therm_gnt_kin"/>
</dbReference>
<accession>A0ABV3PI75</accession>
<dbReference type="Gene3D" id="3.40.50.300">
    <property type="entry name" value="P-loop containing nucleotide triphosphate hydrolases"/>
    <property type="match status" value="1"/>
</dbReference>
<comment type="caution">
    <text evidence="10">The sequence shown here is derived from an EMBL/GenBank/DDBJ whole genome shotgun (WGS) entry which is preliminary data.</text>
</comment>
<keyword evidence="4 9" id="KW-0808">Transferase</keyword>
<dbReference type="PANTHER" id="PTHR43442">
    <property type="entry name" value="GLUCONOKINASE-RELATED"/>
    <property type="match status" value="1"/>
</dbReference>
<evidence type="ECO:0000256" key="9">
    <source>
        <dbReference type="RuleBase" id="RU363066"/>
    </source>
</evidence>
<comment type="catalytic activity">
    <reaction evidence="8 9">
        <text>D-gluconate + ATP = 6-phospho-D-gluconate + ADP + H(+)</text>
        <dbReference type="Rhea" id="RHEA:19433"/>
        <dbReference type="ChEBI" id="CHEBI:15378"/>
        <dbReference type="ChEBI" id="CHEBI:18391"/>
        <dbReference type="ChEBI" id="CHEBI:30616"/>
        <dbReference type="ChEBI" id="CHEBI:58759"/>
        <dbReference type="ChEBI" id="CHEBI:456216"/>
        <dbReference type="EC" id="2.7.1.12"/>
    </reaction>
</comment>
<evidence type="ECO:0000256" key="2">
    <source>
        <dbReference type="ARBA" id="ARBA00008420"/>
    </source>
</evidence>
<evidence type="ECO:0000256" key="6">
    <source>
        <dbReference type="ARBA" id="ARBA00022777"/>
    </source>
</evidence>
<dbReference type="GO" id="GO:0046316">
    <property type="term" value="F:gluconokinase activity"/>
    <property type="evidence" value="ECO:0007669"/>
    <property type="project" value="UniProtKB-EC"/>
</dbReference>
<comment type="pathway">
    <text evidence="1">Carbohydrate acid metabolism.</text>
</comment>
<dbReference type="InterPro" id="IPR027417">
    <property type="entry name" value="P-loop_NTPase"/>
</dbReference>
<evidence type="ECO:0000256" key="1">
    <source>
        <dbReference type="ARBA" id="ARBA00004761"/>
    </source>
</evidence>
<dbReference type="NCBIfam" id="TIGR01313">
    <property type="entry name" value="therm_gnt_kin"/>
    <property type="match status" value="1"/>
</dbReference>
<dbReference type="Pfam" id="PF01202">
    <property type="entry name" value="SKI"/>
    <property type="match status" value="1"/>
</dbReference>
<evidence type="ECO:0000256" key="4">
    <source>
        <dbReference type="ARBA" id="ARBA00022679"/>
    </source>
</evidence>
<name>A0ABV3PI75_9HYPH</name>